<evidence type="ECO:0000313" key="1">
    <source>
        <dbReference type="EMBL" id="BAM33209.1"/>
    </source>
</evidence>
<dbReference type="GO" id="GO:0006508">
    <property type="term" value="P:proteolysis"/>
    <property type="evidence" value="ECO:0007669"/>
    <property type="project" value="UniProtKB-KW"/>
</dbReference>
<accession>A0AAI8QHW8</accession>
<proteinExistence type="predicted"/>
<dbReference type="GO" id="GO:0008233">
    <property type="term" value="F:peptidase activity"/>
    <property type="evidence" value="ECO:0007669"/>
    <property type="project" value="UniProtKB-KW"/>
</dbReference>
<dbReference type="AlphaFoldDB" id="A0AAI8QHW8"/>
<reference evidence="1 2" key="1">
    <citation type="journal article" date="2012" name="J. Bacteriol.">
        <title>Complete Genome Sequence of Helicobacter cinaedi Type Strain ATCC BAA-847.</title>
        <authorList>
            <person name="Miyoshi-Akiyama T."/>
            <person name="Takeshita N."/>
            <person name="Ohmagari N."/>
            <person name="Kirikae T."/>
        </authorList>
    </citation>
    <scope>NUCLEOTIDE SEQUENCE [LARGE SCALE GENOMIC DNA]</scope>
    <source>
        <strain evidence="1 2">ATCC BAA-847</strain>
    </source>
</reference>
<gene>
    <name evidence="1" type="primary">espC</name>
    <name evidence="1" type="ORF">HCBAA847_1991</name>
</gene>
<sequence length="50" mass="5684">MIQTKYTTTPNDNKYGYLRVGDGKVIFNTEHQVFKGVYLTSGRGTLELTK</sequence>
<dbReference type="RefSeq" id="WP_015453813.1">
    <property type="nucleotide sequence ID" value="NC_020555.1"/>
</dbReference>
<keyword evidence="1" id="KW-0378">Hydrolase</keyword>
<dbReference type="Gene3D" id="2.160.20.20">
    <property type="match status" value="1"/>
</dbReference>
<dbReference type="InterPro" id="IPR012332">
    <property type="entry name" value="Autotransporter_pectin_lyase_C"/>
</dbReference>
<dbReference type="KEGG" id="hcb:HCBAA847_1991"/>
<evidence type="ECO:0000313" key="2">
    <source>
        <dbReference type="Proteomes" id="UP000006036"/>
    </source>
</evidence>
<dbReference type="EMBL" id="AP012492">
    <property type="protein sequence ID" value="BAM33209.1"/>
    <property type="molecule type" value="Genomic_DNA"/>
</dbReference>
<name>A0AAI8QHW8_9HELI</name>
<organism evidence="1 2">
    <name type="scientific">Helicobacter cinaedi CCUG 18818 = ATCC BAA-847</name>
    <dbReference type="NCBI Taxonomy" id="537971"/>
    <lineage>
        <taxon>Bacteria</taxon>
        <taxon>Pseudomonadati</taxon>
        <taxon>Campylobacterota</taxon>
        <taxon>Epsilonproteobacteria</taxon>
        <taxon>Campylobacterales</taxon>
        <taxon>Helicobacteraceae</taxon>
        <taxon>Helicobacter</taxon>
    </lineage>
</organism>
<protein>
    <submittedName>
        <fullName evidence="1">Truncated serine protease</fullName>
    </submittedName>
</protein>
<keyword evidence="1" id="KW-0645">Protease</keyword>
<dbReference type="Proteomes" id="UP000006036">
    <property type="component" value="Chromosome 1"/>
</dbReference>